<dbReference type="GO" id="GO:0016459">
    <property type="term" value="C:myosin complex"/>
    <property type="evidence" value="ECO:0007669"/>
    <property type="project" value="InterPro"/>
</dbReference>
<proteinExistence type="predicted"/>
<dbReference type="Gene3D" id="2.30.30.360">
    <property type="entry name" value="Myosin S1 fragment, N-terminal"/>
    <property type="match status" value="1"/>
</dbReference>
<name>A0A1R1XZ82_9FUNG</name>
<keyword evidence="5" id="KW-1185">Reference proteome</keyword>
<comment type="caution">
    <text evidence="4">The sequence shown here is derived from an EMBL/GenBank/DDBJ whole genome shotgun (WGS) entry which is preliminary data.</text>
</comment>
<accession>A0A1R1XZ82</accession>
<dbReference type="GO" id="GO:0003774">
    <property type="term" value="F:cytoskeletal motor activity"/>
    <property type="evidence" value="ECO:0007669"/>
    <property type="project" value="InterPro"/>
</dbReference>
<sequence length="105" mass="11677">MQSELRSPSVSVLRRVMQNGYLDFDINKSGNFSISEPNTSSSNTPISFLNNTSDIFSEQNDMNFAERKFVWVPDDKEGYIAGQVNGEQSDGIVSISLSNGRVCLF</sequence>
<evidence type="ECO:0000313" key="4">
    <source>
        <dbReference type="EMBL" id="OMJ19993.1"/>
    </source>
</evidence>
<dbReference type="InterPro" id="IPR008989">
    <property type="entry name" value="Myosin_S1_N"/>
</dbReference>
<keyword evidence="2" id="KW-0067">ATP-binding</keyword>
<dbReference type="GO" id="GO:0051015">
    <property type="term" value="F:actin filament binding"/>
    <property type="evidence" value="ECO:0007669"/>
    <property type="project" value="InterPro"/>
</dbReference>
<dbReference type="Proteomes" id="UP000187283">
    <property type="component" value="Unassembled WGS sequence"/>
</dbReference>
<dbReference type="InterPro" id="IPR004009">
    <property type="entry name" value="SH3_Myosin"/>
</dbReference>
<dbReference type="SUPFAM" id="SSF50084">
    <property type="entry name" value="Myosin S1 fragment, N-terminal domain"/>
    <property type="match status" value="1"/>
</dbReference>
<dbReference type="AlphaFoldDB" id="A0A1R1XZ82"/>
<dbReference type="EMBL" id="LSSN01001350">
    <property type="protein sequence ID" value="OMJ19993.1"/>
    <property type="molecule type" value="Genomic_DNA"/>
</dbReference>
<protein>
    <recommendedName>
        <fullName evidence="3">Myosin N-terminal SH3-like domain-containing protein</fullName>
    </recommendedName>
</protein>
<keyword evidence="1" id="KW-0547">Nucleotide-binding</keyword>
<reference evidence="4 5" key="1">
    <citation type="submission" date="2017-01" db="EMBL/GenBank/DDBJ databases">
        <authorList>
            <person name="Mah S.A."/>
            <person name="Swanson W.J."/>
            <person name="Moy G.W."/>
            <person name="Vacquier V.D."/>
        </authorList>
    </citation>
    <scope>NUCLEOTIDE SEQUENCE [LARGE SCALE GENOMIC DNA]</scope>
    <source>
        <strain evidence="4 5">GSMNP</strain>
    </source>
</reference>
<evidence type="ECO:0000313" key="5">
    <source>
        <dbReference type="Proteomes" id="UP000187283"/>
    </source>
</evidence>
<evidence type="ECO:0000256" key="1">
    <source>
        <dbReference type="ARBA" id="ARBA00022741"/>
    </source>
</evidence>
<dbReference type="STRING" id="133412.A0A1R1XZ82"/>
<dbReference type="GO" id="GO:0005524">
    <property type="term" value="F:ATP binding"/>
    <property type="evidence" value="ECO:0007669"/>
    <property type="project" value="UniProtKB-KW"/>
</dbReference>
<evidence type="ECO:0000256" key="2">
    <source>
        <dbReference type="ARBA" id="ARBA00022840"/>
    </source>
</evidence>
<dbReference type="Pfam" id="PF02736">
    <property type="entry name" value="Myosin_N"/>
    <property type="match status" value="1"/>
</dbReference>
<feature type="domain" description="Myosin N-terminal SH3-like" evidence="3">
    <location>
        <begin position="66"/>
        <end position="101"/>
    </location>
</feature>
<evidence type="ECO:0000259" key="3">
    <source>
        <dbReference type="Pfam" id="PF02736"/>
    </source>
</evidence>
<dbReference type="OrthoDB" id="6108017at2759"/>
<gene>
    <name evidence="4" type="ORF">AYI70_g4392</name>
</gene>
<organism evidence="4 5">
    <name type="scientific">Smittium culicis</name>
    <dbReference type="NCBI Taxonomy" id="133412"/>
    <lineage>
        <taxon>Eukaryota</taxon>
        <taxon>Fungi</taxon>
        <taxon>Fungi incertae sedis</taxon>
        <taxon>Zoopagomycota</taxon>
        <taxon>Kickxellomycotina</taxon>
        <taxon>Harpellomycetes</taxon>
        <taxon>Harpellales</taxon>
        <taxon>Legeriomycetaceae</taxon>
        <taxon>Smittium</taxon>
    </lineage>
</organism>